<proteinExistence type="predicted"/>
<accession>A5JGP9</accession>
<dbReference type="EMBL" id="DQ374657">
    <property type="protein sequence ID" value="ABD36897.1"/>
    <property type="molecule type" value="Genomic_RNA"/>
</dbReference>
<keyword evidence="1" id="KW-0472">Membrane</keyword>
<organismHost>
    <name type="scientific">Cercopithecidae</name>
    <name type="common">Old World monkeys</name>
    <dbReference type="NCBI Taxonomy" id="9527"/>
</organismHost>
<feature type="transmembrane region" description="Helical" evidence="1">
    <location>
        <begin position="12"/>
        <end position="34"/>
    </location>
</feature>
<dbReference type="EMBL" id="EF394357">
    <property type="protein sequence ID" value="ABQ51074.1"/>
    <property type="molecule type" value="Genomic_RNA"/>
</dbReference>
<keyword evidence="1" id="KW-1133">Transmembrane helix</keyword>
<gene>
    <name evidence="2" type="primary">vpu</name>
</gene>
<evidence type="ECO:0000256" key="1">
    <source>
        <dbReference type="SAM" id="Phobius"/>
    </source>
</evidence>
<organismHost>
    <name type="scientific">Pan troglodytes</name>
    <name type="common">Chimpanzee</name>
    <dbReference type="NCBI Taxonomy" id="9598"/>
</organismHost>
<name>A5JGP9_SIV</name>
<keyword evidence="1" id="KW-0812">Transmembrane</keyword>
<protein>
    <submittedName>
        <fullName evidence="2">Vpu protein</fullName>
    </submittedName>
</protein>
<organism evidence="2">
    <name type="scientific">Simian immunodeficiency virus</name>
    <name type="common">SIV</name>
    <dbReference type="NCBI Taxonomy" id="11723"/>
    <lineage>
        <taxon>Viruses</taxon>
        <taxon>Riboviria</taxon>
        <taxon>Pararnavirae</taxon>
        <taxon>Artverviricota</taxon>
        <taxon>Revtraviricetes</taxon>
        <taxon>Ortervirales</taxon>
        <taxon>Retroviridae</taxon>
        <taxon>Orthoretrovirinae</taxon>
        <taxon>Lentivirus</taxon>
        <taxon>Lentivirus simimdef</taxon>
    </lineage>
</organism>
<sequence length="83" mass="9720">MVKLVVGSVLTNVIGIFCILLILIGGGLLIITIIKREIERERQHQRILERLIRRLSIDSGVEEDEELNWNNFDPHNYNPRDWI</sequence>
<evidence type="ECO:0000313" key="2">
    <source>
        <dbReference type="EMBL" id="ABQ51074.1"/>
    </source>
</evidence>
<reference evidence="2" key="1">
    <citation type="journal article" date="2007" name="J. Virol.">
        <title>Generation of infectious molecular clones of simian immunodeficiency virus from fecal consensus sequences of wild chimpanzees.</title>
        <authorList>
            <person name="Takehisa J."/>
            <person name="Kraus M.H."/>
            <person name="Decker J.M."/>
            <person name="Li Y."/>
            <person name="Keele B.F."/>
            <person name="Bibollet-Ruche F."/>
            <person name="Zammit K.P."/>
            <person name="Weng Z."/>
            <person name="Santiago M.L."/>
            <person name="Kamenya S."/>
            <person name="Wilson M.L."/>
            <person name="Pusey A.E."/>
            <person name="Bailes E."/>
            <person name="Sharp P.M."/>
            <person name="Shaw G.M."/>
            <person name="Hahn B.H."/>
        </authorList>
    </citation>
    <scope>NUCLEOTIDE SEQUENCE</scope>
    <source>
        <strain evidence="2">SIVcpzTAN2</strain>
    </source>
</reference>